<dbReference type="InterPro" id="IPR001208">
    <property type="entry name" value="MCM_dom"/>
</dbReference>
<dbReference type="InterPro" id="IPR031327">
    <property type="entry name" value="MCM"/>
</dbReference>
<gene>
    <name evidence="4" type="ORF">OIU77_019005</name>
</gene>
<comment type="caution">
    <text evidence="4">The sequence shown here is derived from an EMBL/GenBank/DDBJ whole genome shotgun (WGS) entry which is preliminary data.</text>
</comment>
<dbReference type="PANTHER" id="PTHR11630:SF47">
    <property type="entry name" value="DNA HELICASE MCM8"/>
    <property type="match status" value="1"/>
</dbReference>
<reference evidence="4" key="2">
    <citation type="journal article" date="2023" name="Int. J. Mol. Sci.">
        <title>De Novo Assembly and Annotation of 11 Diverse Shrub Willow (Salix) Genomes Reveals Novel Gene Organization in Sex-Linked Regions.</title>
        <authorList>
            <person name="Hyden B."/>
            <person name="Feng K."/>
            <person name="Yates T.B."/>
            <person name="Jawdy S."/>
            <person name="Cereghino C."/>
            <person name="Smart L.B."/>
            <person name="Muchero W."/>
        </authorList>
    </citation>
    <scope>NUCLEOTIDE SEQUENCE</scope>
    <source>
        <tissue evidence="4">Shoot tip</tissue>
    </source>
</reference>
<dbReference type="Pfam" id="PF00493">
    <property type="entry name" value="MCM"/>
    <property type="match status" value="1"/>
</dbReference>
<dbReference type="PROSITE" id="PS50051">
    <property type="entry name" value="MCM_2"/>
    <property type="match status" value="1"/>
</dbReference>
<evidence type="ECO:0000259" key="3">
    <source>
        <dbReference type="PROSITE" id="PS50051"/>
    </source>
</evidence>
<dbReference type="InterPro" id="IPR027417">
    <property type="entry name" value="P-loop_NTPase"/>
</dbReference>
<evidence type="ECO:0000313" key="5">
    <source>
        <dbReference type="Proteomes" id="UP001141253"/>
    </source>
</evidence>
<evidence type="ECO:0000256" key="2">
    <source>
        <dbReference type="ARBA" id="ARBA00022840"/>
    </source>
</evidence>
<keyword evidence="2" id="KW-0067">ATP-binding</keyword>
<dbReference type="Gene3D" id="3.40.50.300">
    <property type="entry name" value="P-loop containing nucleotide triphosphate hydrolases"/>
    <property type="match status" value="1"/>
</dbReference>
<name>A0ABQ9CEJ8_9ROSI</name>
<dbReference type="EMBL" id="JAPFFI010000003">
    <property type="protein sequence ID" value="KAJ6398105.1"/>
    <property type="molecule type" value="Genomic_DNA"/>
</dbReference>
<sequence length="70" mass="7550">MSVALLSWFDLVFMLLDKPDEFDKMSAGHQALLEAMKQQCVSIAKAGLLASLSTRTSVVAATNPVADPLR</sequence>
<evidence type="ECO:0000256" key="1">
    <source>
        <dbReference type="ARBA" id="ARBA00022741"/>
    </source>
</evidence>
<organism evidence="4 5">
    <name type="scientific">Salix suchowensis</name>
    <dbReference type="NCBI Taxonomy" id="1278906"/>
    <lineage>
        <taxon>Eukaryota</taxon>
        <taxon>Viridiplantae</taxon>
        <taxon>Streptophyta</taxon>
        <taxon>Embryophyta</taxon>
        <taxon>Tracheophyta</taxon>
        <taxon>Spermatophyta</taxon>
        <taxon>Magnoliopsida</taxon>
        <taxon>eudicotyledons</taxon>
        <taxon>Gunneridae</taxon>
        <taxon>Pentapetalae</taxon>
        <taxon>rosids</taxon>
        <taxon>fabids</taxon>
        <taxon>Malpighiales</taxon>
        <taxon>Salicaceae</taxon>
        <taxon>Saliceae</taxon>
        <taxon>Salix</taxon>
    </lineage>
</organism>
<proteinExistence type="predicted"/>
<keyword evidence="1" id="KW-0547">Nucleotide-binding</keyword>
<dbReference type="PANTHER" id="PTHR11630">
    <property type="entry name" value="DNA REPLICATION LICENSING FACTOR MCM FAMILY MEMBER"/>
    <property type="match status" value="1"/>
</dbReference>
<reference evidence="4" key="1">
    <citation type="submission" date="2022-10" db="EMBL/GenBank/DDBJ databases">
        <authorList>
            <person name="Hyden B.L."/>
            <person name="Feng K."/>
            <person name="Yates T."/>
            <person name="Jawdy S."/>
            <person name="Smart L.B."/>
            <person name="Muchero W."/>
        </authorList>
    </citation>
    <scope>NUCLEOTIDE SEQUENCE</scope>
    <source>
        <tissue evidence="4">Shoot tip</tissue>
    </source>
</reference>
<feature type="domain" description="MCM C-terminal AAA(+) ATPase" evidence="3">
    <location>
        <begin position="20"/>
        <end position="70"/>
    </location>
</feature>
<dbReference type="Proteomes" id="UP001141253">
    <property type="component" value="Chromosome 5"/>
</dbReference>
<evidence type="ECO:0000313" key="4">
    <source>
        <dbReference type="EMBL" id="KAJ6398105.1"/>
    </source>
</evidence>
<accession>A0ABQ9CEJ8</accession>
<keyword evidence="5" id="KW-1185">Reference proteome</keyword>
<protein>
    <recommendedName>
        <fullName evidence="3">MCM C-terminal AAA(+) ATPase domain-containing protein</fullName>
    </recommendedName>
</protein>